<evidence type="ECO:0000256" key="1">
    <source>
        <dbReference type="ARBA" id="ARBA00007261"/>
    </source>
</evidence>
<dbReference type="EMBL" id="JAXAVX010000001">
    <property type="protein sequence ID" value="MDX8150067.1"/>
    <property type="molecule type" value="Genomic_DNA"/>
</dbReference>
<dbReference type="PANTHER" id="PTHR11851">
    <property type="entry name" value="METALLOPROTEASE"/>
    <property type="match status" value="1"/>
</dbReference>
<evidence type="ECO:0000259" key="4">
    <source>
        <dbReference type="Pfam" id="PF05193"/>
    </source>
</evidence>
<comment type="similarity">
    <text evidence="1 2">Belongs to the peptidase M16 family.</text>
</comment>
<dbReference type="PROSITE" id="PS00143">
    <property type="entry name" value="INSULINASE"/>
    <property type="match status" value="1"/>
</dbReference>
<dbReference type="InterPro" id="IPR011249">
    <property type="entry name" value="Metalloenz_LuxS/M16"/>
</dbReference>
<protein>
    <submittedName>
        <fullName evidence="5">Pitrilysin family protein</fullName>
    </submittedName>
</protein>
<evidence type="ECO:0000259" key="3">
    <source>
        <dbReference type="Pfam" id="PF00675"/>
    </source>
</evidence>
<dbReference type="InterPro" id="IPR050361">
    <property type="entry name" value="MPP/UQCRC_Complex"/>
</dbReference>
<evidence type="ECO:0000313" key="6">
    <source>
        <dbReference type="Proteomes" id="UP001277761"/>
    </source>
</evidence>
<evidence type="ECO:0000313" key="5">
    <source>
        <dbReference type="EMBL" id="MDX8150067.1"/>
    </source>
</evidence>
<keyword evidence="6" id="KW-1185">Reference proteome</keyword>
<dbReference type="Proteomes" id="UP001277761">
    <property type="component" value="Unassembled WGS sequence"/>
</dbReference>
<organism evidence="5 6">
    <name type="scientific">Patulibacter brassicae</name>
    <dbReference type="NCBI Taxonomy" id="1705717"/>
    <lineage>
        <taxon>Bacteria</taxon>
        <taxon>Bacillati</taxon>
        <taxon>Actinomycetota</taxon>
        <taxon>Thermoleophilia</taxon>
        <taxon>Solirubrobacterales</taxon>
        <taxon>Patulibacteraceae</taxon>
        <taxon>Patulibacter</taxon>
    </lineage>
</organism>
<name>A0ABU4VE91_9ACTN</name>
<evidence type="ECO:0000256" key="2">
    <source>
        <dbReference type="RuleBase" id="RU004447"/>
    </source>
</evidence>
<feature type="domain" description="Peptidase M16 C-terminal" evidence="4">
    <location>
        <begin position="159"/>
        <end position="329"/>
    </location>
</feature>
<dbReference type="PANTHER" id="PTHR11851:SF49">
    <property type="entry name" value="MITOCHONDRIAL-PROCESSING PEPTIDASE SUBUNIT ALPHA"/>
    <property type="match status" value="1"/>
</dbReference>
<dbReference type="InterPro" id="IPR001431">
    <property type="entry name" value="Pept_M16_Zn_BS"/>
</dbReference>
<dbReference type="Gene3D" id="3.30.830.10">
    <property type="entry name" value="Metalloenzyme, LuxS/M16 peptidase-like"/>
    <property type="match status" value="2"/>
</dbReference>
<dbReference type="InterPro" id="IPR007863">
    <property type="entry name" value="Peptidase_M16_C"/>
</dbReference>
<dbReference type="Pfam" id="PF00675">
    <property type="entry name" value="Peptidase_M16"/>
    <property type="match status" value="1"/>
</dbReference>
<dbReference type="SUPFAM" id="SSF63411">
    <property type="entry name" value="LuxS/MPP-like metallohydrolase"/>
    <property type="match status" value="2"/>
</dbReference>
<dbReference type="Pfam" id="PF05193">
    <property type="entry name" value="Peptidase_M16_C"/>
    <property type="match status" value="1"/>
</dbReference>
<proteinExistence type="inferred from homology"/>
<comment type="caution">
    <text evidence="5">The sequence shown here is derived from an EMBL/GenBank/DDBJ whole genome shotgun (WGS) entry which is preliminary data.</text>
</comment>
<dbReference type="InterPro" id="IPR011765">
    <property type="entry name" value="Pept_M16_N"/>
</dbReference>
<sequence>MTVATEAIDTALSVATGVWIGTGARHERDAEAGRAHLLEHMLFRGTRSFASVDIDRRFDALGGDLNAATSRDETAVVARVLAEELPDAFPVLGEMATEPLLQDADLELERRIVLEEIAMIEDDPEELVFELLPRAVFGVHALGRPVIGSPDVVAGTSGDELRAFHARRYGADRIVVAAAGAVDHERLCALAERLVPPAPAAGPDDHDPGVAGPSAPAVVFRRRDTEQVQVAIAGRGPAMGDERRFALRVLDTILGGTPSSRLFQAVREERGLAYAVSTFDDQHRGGGLAGVYLGTRAENLREALSVVGDELGRIREEPVGDDELERAKQHARARVLLALESTHARMHVLGRAVLHGLPRFAPAEIAARIDAVTADEVRALAADLFAPDALSAAGVGPDEDAFRAALTPVAGPLTVA</sequence>
<gene>
    <name evidence="5" type="ORF">SK069_00550</name>
</gene>
<accession>A0ABU4VE91</accession>
<dbReference type="RefSeq" id="WP_319952220.1">
    <property type="nucleotide sequence ID" value="NZ_JAXAVX010000001.1"/>
</dbReference>
<feature type="domain" description="Peptidase M16 N-terminal" evidence="3">
    <location>
        <begin position="3"/>
        <end position="148"/>
    </location>
</feature>
<reference evidence="5 6" key="1">
    <citation type="submission" date="2023-11" db="EMBL/GenBank/DDBJ databases">
        <authorList>
            <person name="Xu M."/>
            <person name="Jiang T."/>
        </authorList>
    </citation>
    <scope>NUCLEOTIDE SEQUENCE [LARGE SCALE GENOMIC DNA]</scope>
    <source>
        <strain evidence="5 6">SD</strain>
    </source>
</reference>